<evidence type="ECO:0000313" key="3">
    <source>
        <dbReference type="Proteomes" id="UP000010164"/>
    </source>
</evidence>
<keyword evidence="1" id="KW-1133">Transmembrane helix</keyword>
<proteinExistence type="predicted"/>
<gene>
    <name evidence="2" type="ORF">A11A3_03102</name>
</gene>
<evidence type="ECO:0000313" key="2">
    <source>
        <dbReference type="EMBL" id="EKF75823.1"/>
    </source>
</evidence>
<feature type="transmembrane region" description="Helical" evidence="1">
    <location>
        <begin position="59"/>
        <end position="84"/>
    </location>
</feature>
<feature type="transmembrane region" description="Helical" evidence="1">
    <location>
        <begin position="90"/>
        <end position="110"/>
    </location>
</feature>
<protein>
    <submittedName>
        <fullName evidence="2">Uncharacterized protein</fullName>
    </submittedName>
</protein>
<keyword evidence="1" id="KW-0472">Membrane</keyword>
<feature type="transmembrane region" description="Helical" evidence="1">
    <location>
        <begin position="27"/>
        <end position="47"/>
    </location>
</feature>
<organism evidence="2 3">
    <name type="scientific">Alcanivorax hongdengensis A-11-3</name>
    <dbReference type="NCBI Taxonomy" id="1177179"/>
    <lineage>
        <taxon>Bacteria</taxon>
        <taxon>Pseudomonadati</taxon>
        <taxon>Pseudomonadota</taxon>
        <taxon>Gammaproteobacteria</taxon>
        <taxon>Oceanospirillales</taxon>
        <taxon>Alcanivoracaceae</taxon>
        <taxon>Alcanivorax</taxon>
    </lineage>
</organism>
<dbReference type="eggNOG" id="ENOG5033C8W">
    <property type="taxonomic scope" value="Bacteria"/>
</dbReference>
<dbReference type="PATRIC" id="fig|1177179.3.peg.619"/>
<reference evidence="2 3" key="1">
    <citation type="journal article" date="2012" name="J. Bacteriol.">
        <title>Genome Sequence of the Alkane-Degrading Bacterium Alcanivorax hongdengensis Type Strain A-11-3.</title>
        <authorList>
            <person name="Lai Q."/>
            <person name="Shao Z."/>
        </authorList>
    </citation>
    <scope>NUCLEOTIDE SEQUENCE [LARGE SCALE GENOMIC DNA]</scope>
    <source>
        <strain evidence="2 3">A-11-3</strain>
    </source>
</reference>
<dbReference type="Proteomes" id="UP000010164">
    <property type="component" value="Unassembled WGS sequence"/>
</dbReference>
<sequence>MLAVVLAVWFALQLVVASLQTALPLAVLLASQLLTMTVVLAGCRLLLTFKALQSRWWQAALSLVGVDIMLTLASLPLLLINLGASERLPLIDGIYLLLVSWQLAAHGFIYHRSLNVSPFLGLGIALMLLIVSYAAVVMLLPQVLRGGA</sequence>
<keyword evidence="1" id="KW-0812">Transmembrane</keyword>
<accession>L0WG52</accession>
<name>L0WG52_9GAMM</name>
<keyword evidence="3" id="KW-1185">Reference proteome</keyword>
<comment type="caution">
    <text evidence="2">The sequence shown here is derived from an EMBL/GenBank/DDBJ whole genome shotgun (WGS) entry which is preliminary data.</text>
</comment>
<evidence type="ECO:0000256" key="1">
    <source>
        <dbReference type="SAM" id="Phobius"/>
    </source>
</evidence>
<dbReference type="EMBL" id="AMRJ01000002">
    <property type="protein sequence ID" value="EKF75823.1"/>
    <property type="molecule type" value="Genomic_DNA"/>
</dbReference>
<dbReference type="AlphaFoldDB" id="L0WG52"/>
<feature type="transmembrane region" description="Helical" evidence="1">
    <location>
        <begin position="119"/>
        <end position="140"/>
    </location>
</feature>